<dbReference type="PROSITE" id="PS51831">
    <property type="entry name" value="HD"/>
    <property type="match status" value="1"/>
</dbReference>
<dbReference type="EC" id="3.6.1.41" evidence="1"/>
<dbReference type="GO" id="GO:0008803">
    <property type="term" value="F:bis(5'-nucleosyl)-tetraphosphatase (symmetrical) activity"/>
    <property type="evidence" value="ECO:0007669"/>
    <property type="project" value="UniProtKB-EC"/>
</dbReference>
<organism evidence="8 9">
    <name type="scientific">Carnobacterium maltaromaticum</name>
    <name type="common">Carnobacterium piscicola</name>
    <dbReference type="NCBI Taxonomy" id="2751"/>
    <lineage>
        <taxon>Bacteria</taxon>
        <taxon>Bacillati</taxon>
        <taxon>Bacillota</taxon>
        <taxon>Bacilli</taxon>
        <taxon>Lactobacillales</taxon>
        <taxon>Carnobacteriaceae</taxon>
        <taxon>Carnobacterium</taxon>
    </lineage>
</organism>
<dbReference type="SMART" id="SM00471">
    <property type="entry name" value="HDc"/>
    <property type="match status" value="1"/>
</dbReference>
<accession>A0AAW9K8J5</accession>
<dbReference type="InterPro" id="IPR005249">
    <property type="entry name" value="YqeK"/>
</dbReference>
<dbReference type="InterPro" id="IPR003607">
    <property type="entry name" value="HD/PDEase_dom"/>
</dbReference>
<evidence type="ECO:0000313" key="9">
    <source>
        <dbReference type="Proteomes" id="UP001290462"/>
    </source>
</evidence>
<evidence type="ECO:0000256" key="3">
    <source>
        <dbReference type="ARBA" id="ARBA00022741"/>
    </source>
</evidence>
<comment type="catalytic activity">
    <reaction evidence="6">
        <text>P(1),P(4)-bis(5'-adenosyl) tetraphosphate + H2O = 2 ADP + 2 H(+)</text>
        <dbReference type="Rhea" id="RHEA:24252"/>
        <dbReference type="ChEBI" id="CHEBI:15377"/>
        <dbReference type="ChEBI" id="CHEBI:15378"/>
        <dbReference type="ChEBI" id="CHEBI:58141"/>
        <dbReference type="ChEBI" id="CHEBI:456216"/>
        <dbReference type="EC" id="3.6.1.41"/>
    </reaction>
</comment>
<keyword evidence="3" id="KW-0547">Nucleotide-binding</keyword>
<evidence type="ECO:0000256" key="1">
    <source>
        <dbReference type="ARBA" id="ARBA00012506"/>
    </source>
</evidence>
<proteinExistence type="predicted"/>
<reference evidence="8" key="1">
    <citation type="submission" date="2023-08" db="EMBL/GenBank/DDBJ databases">
        <title>Genomic characterization of piscicolin 126 produced by Carnobacterium maltaromaticum CM22 strain isolated from salmon (Salmo salar).</title>
        <authorList>
            <person name="Gonzalez-Gragera E."/>
            <person name="Garcia-Lopez J.D."/>
            <person name="Teso-Perez C."/>
            <person name="Gimenez-Hernandez I."/>
            <person name="Peralta-Sanchez J.M."/>
            <person name="Valdivia E."/>
            <person name="Montalban-Lopez M."/>
            <person name="Martin-Platero A.M."/>
            <person name="Banos A."/>
            <person name="Martinez-Bueno M."/>
        </authorList>
    </citation>
    <scope>NUCLEOTIDE SEQUENCE</scope>
    <source>
        <strain evidence="8">CM22</strain>
    </source>
</reference>
<evidence type="ECO:0000256" key="2">
    <source>
        <dbReference type="ARBA" id="ARBA00022723"/>
    </source>
</evidence>
<dbReference type="CDD" id="cd00077">
    <property type="entry name" value="HDc"/>
    <property type="match status" value="1"/>
</dbReference>
<dbReference type="SUPFAM" id="SSF109604">
    <property type="entry name" value="HD-domain/PDEase-like"/>
    <property type="match status" value="1"/>
</dbReference>
<feature type="domain" description="HD" evidence="7">
    <location>
        <begin position="32"/>
        <end position="146"/>
    </location>
</feature>
<evidence type="ECO:0000256" key="6">
    <source>
        <dbReference type="ARBA" id="ARBA00049417"/>
    </source>
</evidence>
<name>A0AAW9K8J5_CARML</name>
<dbReference type="InterPro" id="IPR006674">
    <property type="entry name" value="HD_domain"/>
</dbReference>
<evidence type="ECO:0000259" key="7">
    <source>
        <dbReference type="PROSITE" id="PS51831"/>
    </source>
</evidence>
<keyword evidence="5" id="KW-0408">Iron</keyword>
<dbReference type="AlphaFoldDB" id="A0AAW9K8J5"/>
<evidence type="ECO:0000256" key="4">
    <source>
        <dbReference type="ARBA" id="ARBA00022801"/>
    </source>
</evidence>
<dbReference type="GO" id="GO:0046872">
    <property type="term" value="F:metal ion binding"/>
    <property type="evidence" value="ECO:0007669"/>
    <property type="project" value="UniProtKB-KW"/>
</dbReference>
<dbReference type="NCBIfam" id="TIGR00488">
    <property type="entry name" value="bis(5'-nucleosyl)-tetraphosphatase (symmetrical) YqeK"/>
    <property type="match status" value="1"/>
</dbReference>
<dbReference type="InterPro" id="IPR051094">
    <property type="entry name" value="Diverse_Catalytic_Enzymes"/>
</dbReference>
<dbReference type="Pfam" id="PF01966">
    <property type="entry name" value="HD"/>
    <property type="match status" value="1"/>
</dbReference>
<protein>
    <recommendedName>
        <fullName evidence="1">bis(5'-nucleosyl)-tetraphosphatase (symmetrical)</fullName>
        <ecNumber evidence="1">3.6.1.41</ecNumber>
    </recommendedName>
</protein>
<sequence length="200" mass="22620">MTKSDIVYGNQYFRLDRISLLERVQMQMSERRFKHVLGVEEMAIALAGRYGASLEAASIAALTHDYAKERDSDEMREIIQREGFPLELLEYGNEIWHGPVGAYLVQKELGVDDEDILNAIRHHTVGASEMSLLEKIIYVADYIEPGRDFPGVAEARKLAITDLDAAVAFETKHTLLYLIEKNAKICPLTIATYNSWVVKS</sequence>
<gene>
    <name evidence="8" type="primary">yqeK</name>
    <name evidence="8" type="ORF">RAK27_15835</name>
</gene>
<evidence type="ECO:0000313" key="8">
    <source>
        <dbReference type="EMBL" id="MDZ5760107.1"/>
    </source>
</evidence>
<evidence type="ECO:0000256" key="5">
    <source>
        <dbReference type="ARBA" id="ARBA00023004"/>
    </source>
</evidence>
<dbReference type="PANTHER" id="PTHR35795">
    <property type="entry name" value="SLR1885 PROTEIN"/>
    <property type="match status" value="1"/>
</dbReference>
<comment type="caution">
    <text evidence="8">The sequence shown here is derived from an EMBL/GenBank/DDBJ whole genome shotgun (WGS) entry which is preliminary data.</text>
</comment>
<dbReference type="GO" id="GO:0000166">
    <property type="term" value="F:nucleotide binding"/>
    <property type="evidence" value="ECO:0007669"/>
    <property type="project" value="UniProtKB-KW"/>
</dbReference>
<dbReference type="Proteomes" id="UP001290462">
    <property type="component" value="Unassembled WGS sequence"/>
</dbReference>
<keyword evidence="4 8" id="KW-0378">Hydrolase</keyword>
<dbReference type="EMBL" id="JAVBVO010000005">
    <property type="protein sequence ID" value="MDZ5760107.1"/>
    <property type="molecule type" value="Genomic_DNA"/>
</dbReference>
<dbReference type="Gene3D" id="1.10.3210.10">
    <property type="entry name" value="Hypothetical protein af1432"/>
    <property type="match status" value="1"/>
</dbReference>
<keyword evidence="2" id="KW-0479">Metal-binding</keyword>
<dbReference type="PANTHER" id="PTHR35795:SF1">
    <property type="entry name" value="BIS(5'-NUCLEOSYL)-TETRAPHOSPHATASE, SYMMETRICAL"/>
    <property type="match status" value="1"/>
</dbReference>